<dbReference type="Pfam" id="PF07603">
    <property type="entry name" value="Lcl_C"/>
    <property type="match status" value="2"/>
</dbReference>
<dbReference type="Gene3D" id="2.60.40.10">
    <property type="entry name" value="Immunoglobulins"/>
    <property type="match status" value="1"/>
</dbReference>
<name>A0A2S7XTC9_9GAMM</name>
<dbReference type="OrthoDB" id="5747841at2"/>
<dbReference type="AlphaFoldDB" id="A0A2S7XTC9"/>
<comment type="caution">
    <text evidence="5">The sequence shown here is derived from an EMBL/GenBank/DDBJ whole genome shotgun (WGS) entry which is preliminary data.</text>
</comment>
<feature type="domain" description="CARDB" evidence="3">
    <location>
        <begin position="517"/>
        <end position="624"/>
    </location>
</feature>
<feature type="domain" description="Lcl C-terminal" evidence="2">
    <location>
        <begin position="92"/>
        <end position="208"/>
    </location>
</feature>
<evidence type="ECO:0000259" key="3">
    <source>
        <dbReference type="Pfam" id="PF07705"/>
    </source>
</evidence>
<dbReference type="InterPro" id="IPR011635">
    <property type="entry name" value="CARDB"/>
</dbReference>
<evidence type="ECO:0000259" key="4">
    <source>
        <dbReference type="Pfam" id="PF18998"/>
    </source>
</evidence>
<feature type="domain" description="Lcl C-terminal" evidence="2">
    <location>
        <begin position="222"/>
        <end position="345"/>
    </location>
</feature>
<feature type="domain" description="Bacterial repeat" evidence="4">
    <location>
        <begin position="356"/>
        <end position="431"/>
    </location>
</feature>
<feature type="signal peptide" evidence="1">
    <location>
        <begin position="1"/>
        <end position="33"/>
    </location>
</feature>
<organism evidence="5 6">
    <name type="scientific">Chromatium okenii</name>
    <dbReference type="NCBI Taxonomy" id="61644"/>
    <lineage>
        <taxon>Bacteria</taxon>
        <taxon>Pseudomonadati</taxon>
        <taxon>Pseudomonadota</taxon>
        <taxon>Gammaproteobacteria</taxon>
        <taxon>Chromatiales</taxon>
        <taxon>Chromatiaceae</taxon>
        <taxon>Chromatium</taxon>
    </lineage>
</organism>
<protein>
    <recommendedName>
        <fullName evidence="7">DUF1566 domain-containing protein</fullName>
    </recommendedName>
</protein>
<evidence type="ECO:0000313" key="6">
    <source>
        <dbReference type="Proteomes" id="UP000239936"/>
    </source>
</evidence>
<proteinExistence type="predicted"/>
<keyword evidence="1" id="KW-0732">Signal</keyword>
<evidence type="ECO:0008006" key="7">
    <source>
        <dbReference type="Google" id="ProtNLM"/>
    </source>
</evidence>
<reference evidence="5 6" key="1">
    <citation type="submission" date="2018-01" db="EMBL/GenBank/DDBJ databases">
        <title>The complete genome sequence of Chromatium okenii LaCa, a purple sulfur bacterium with a turbulent life.</title>
        <authorList>
            <person name="Luedin S.M."/>
            <person name="Liechti N."/>
            <person name="Storelli N."/>
            <person name="Danza F."/>
            <person name="Wittwer M."/>
            <person name="Pothier J.F."/>
            <person name="Tonolla M.A."/>
        </authorList>
    </citation>
    <scope>NUCLEOTIDE SEQUENCE [LARGE SCALE GENOMIC DNA]</scope>
    <source>
        <strain evidence="5 6">LaCa</strain>
    </source>
</reference>
<keyword evidence="6" id="KW-1185">Reference proteome</keyword>
<evidence type="ECO:0000256" key="1">
    <source>
        <dbReference type="SAM" id="SignalP"/>
    </source>
</evidence>
<dbReference type="Pfam" id="PF18998">
    <property type="entry name" value="Flg_new_2"/>
    <property type="match status" value="2"/>
</dbReference>
<dbReference type="PANTHER" id="PTHR35812">
    <property type="entry name" value="LIPOPROTEIN"/>
    <property type="match status" value="1"/>
</dbReference>
<dbReference type="EMBL" id="PPGH01000034">
    <property type="protein sequence ID" value="PQJ96681.1"/>
    <property type="molecule type" value="Genomic_DNA"/>
</dbReference>
<evidence type="ECO:0000313" key="5">
    <source>
        <dbReference type="EMBL" id="PQJ96681.1"/>
    </source>
</evidence>
<accession>A0A2S7XTC9</accession>
<dbReference type="InterPro" id="IPR013783">
    <property type="entry name" value="Ig-like_fold"/>
</dbReference>
<dbReference type="Pfam" id="PF07705">
    <property type="entry name" value="CARDB"/>
    <property type="match status" value="1"/>
</dbReference>
<gene>
    <name evidence="5" type="ORF">CXB77_07870</name>
</gene>
<evidence type="ECO:0000259" key="2">
    <source>
        <dbReference type="Pfam" id="PF07603"/>
    </source>
</evidence>
<dbReference type="InterPro" id="IPR044060">
    <property type="entry name" value="Bacterial_rp_domain"/>
</dbReference>
<dbReference type="InterPro" id="IPR011460">
    <property type="entry name" value="Lcl_C"/>
</dbReference>
<feature type="domain" description="Bacterial repeat" evidence="4">
    <location>
        <begin position="436"/>
        <end position="513"/>
    </location>
</feature>
<feature type="chain" id="PRO_5015548826" description="DUF1566 domain-containing protein" evidence="1">
    <location>
        <begin position="34"/>
        <end position="629"/>
    </location>
</feature>
<sequence length="629" mass="67097">MRMRMFDRIRFFHVLARWAGIAALLALTIPASAVGLNDTGITTCSNATENGLPCPVADFPGQDAEFGSNKFDFTKLDAAGNELPADATDHTCVRDNVTRLIWQVKISDSTFTFDQTAGYVNNVNTTGLCGFNDWRMPDQKELMGIADHSIGYPRPTIDTNYFPNTPNSEFWSGSPVADLSGSAWVVSFGNGLAYYDGRNNDSHVRLVRGGQSFDSFVDNADGTVTQSNTGLMWAKCSEGQNGTNCIGDAKTMNWSAALTAANNSNLGGYDDWRLPNIKELQALVDYSRYVTAIDTDYFPNTPNGDYSWYWSGSPNNAGSAWFVHFSYGYASYLNRNEYSHVRLMRGGQSITYFSLTVKKTGTGSGSITSADNQINCGTACAADFGSGSNVILTAKPASGSAFSGWSGACSNTTGTCTVKMSDAQTVTANFNLLPSYKLSISKSGNGTITSSPAGISCGTTCSKQFSSGTIITLTAKPNTGAMFSKWTGCISLAATPLQCNITLTSSKTVTAVFGIADIKITAITLTPASPVANSTFSAKITVKNQSTMPVNGGYVDVWTNKPTVQICEAAGDKWIDVGLLAAGATKTLTVNLPTGNVGAKTLRAFVDSWCQIPESNEANNQLTKNYTVK</sequence>
<dbReference type="Proteomes" id="UP000239936">
    <property type="component" value="Unassembled WGS sequence"/>
</dbReference>
<dbReference type="PANTHER" id="PTHR35812:SF1">
    <property type="entry name" value="LIPOPROTEIN"/>
    <property type="match status" value="1"/>
</dbReference>